<evidence type="ECO:0000256" key="5">
    <source>
        <dbReference type="ARBA" id="ARBA00023004"/>
    </source>
</evidence>
<dbReference type="SUPFAM" id="SSF54862">
    <property type="entry name" value="4Fe-4S ferredoxins"/>
    <property type="match status" value="1"/>
</dbReference>
<dbReference type="GO" id="GO:0051539">
    <property type="term" value="F:4 iron, 4 sulfur cluster binding"/>
    <property type="evidence" value="ECO:0007669"/>
    <property type="project" value="UniProtKB-KW"/>
</dbReference>
<evidence type="ECO:0000256" key="4">
    <source>
        <dbReference type="ARBA" id="ARBA00022723"/>
    </source>
</evidence>
<dbReference type="InterPro" id="IPR050157">
    <property type="entry name" value="PSI_iron-sulfur_center"/>
</dbReference>
<dbReference type="PANTHER" id="PTHR24960">
    <property type="entry name" value="PHOTOSYSTEM I IRON-SULFUR CENTER-RELATED"/>
    <property type="match status" value="1"/>
</dbReference>
<keyword evidence="9" id="KW-1185">Reference proteome</keyword>
<evidence type="ECO:0000313" key="8">
    <source>
        <dbReference type="EMBL" id="QTL98999.1"/>
    </source>
</evidence>
<protein>
    <recommendedName>
        <fullName evidence="2">Ferredoxin</fullName>
    </recommendedName>
</protein>
<dbReference type="InterPro" id="IPR017896">
    <property type="entry name" value="4Fe4S_Fe-S-bd"/>
</dbReference>
<keyword evidence="6" id="KW-0411">Iron-sulfur</keyword>
<comment type="function">
    <text evidence="1">Ferredoxins are iron-sulfur proteins that transfer electrons in a wide variety of metabolic reactions.</text>
</comment>
<proteinExistence type="predicted"/>
<keyword evidence="4" id="KW-0479">Metal-binding</keyword>
<gene>
    <name evidence="8" type="ORF">GM661_14035</name>
</gene>
<feature type="domain" description="4Fe-4S ferredoxin-type" evidence="7">
    <location>
        <begin position="344"/>
        <end position="371"/>
    </location>
</feature>
<feature type="domain" description="4Fe-4S ferredoxin-type" evidence="7">
    <location>
        <begin position="313"/>
        <end position="342"/>
    </location>
</feature>
<name>A0A8A7KHI4_9FIRM</name>
<evidence type="ECO:0000256" key="1">
    <source>
        <dbReference type="ARBA" id="ARBA00003532"/>
    </source>
</evidence>
<evidence type="ECO:0000256" key="6">
    <source>
        <dbReference type="ARBA" id="ARBA00023014"/>
    </source>
</evidence>
<dbReference type="AlphaFoldDB" id="A0A8A7KHI4"/>
<evidence type="ECO:0000256" key="2">
    <source>
        <dbReference type="ARBA" id="ARBA00013529"/>
    </source>
</evidence>
<organism evidence="8 9">
    <name type="scientific">Iocasia fonsfrigidae</name>
    <dbReference type="NCBI Taxonomy" id="2682810"/>
    <lineage>
        <taxon>Bacteria</taxon>
        <taxon>Bacillati</taxon>
        <taxon>Bacillota</taxon>
        <taxon>Clostridia</taxon>
        <taxon>Halanaerobiales</taxon>
        <taxon>Halanaerobiaceae</taxon>
        <taxon>Iocasia</taxon>
    </lineage>
</organism>
<dbReference type="PANTHER" id="PTHR24960:SF76">
    <property type="entry name" value="4FE-4S FERREDOXIN-TYPE DOMAIN-CONTAINING PROTEIN"/>
    <property type="match status" value="1"/>
</dbReference>
<evidence type="ECO:0000313" key="9">
    <source>
        <dbReference type="Proteomes" id="UP000665020"/>
    </source>
</evidence>
<dbReference type="InterPro" id="IPR007160">
    <property type="entry name" value="DUF362"/>
</dbReference>
<evidence type="ECO:0000259" key="7">
    <source>
        <dbReference type="PROSITE" id="PS51379"/>
    </source>
</evidence>
<dbReference type="PROSITE" id="PS51379">
    <property type="entry name" value="4FE4S_FER_2"/>
    <property type="match status" value="2"/>
</dbReference>
<sequence>METVSISQCKDYNFEAIIKQLRAIFAKYKVADYIKPGKSVLLKVNLLTDKPPEAAVTTNPIFVKALARLVRELGAEVIIGDSPGGPFTAGLLKKIYQQTGLYELADEEGIELNYDLAQENISFTGGKYKRSFIIAKYYTKADFVINLPKLKTHGMAMMTGAVKNLFGAIPGLLKAEYHLKMPRIDLFAGMLIDLALCLKPDLTIMDAIIGMEGEGPSAGDPRKFGYIIAGLSPFAVDTAAAYLLGIDPLTDLPTIQAAHERGLSSSIADIELAGDKLGVLRDVKIPAIEKSSNLIDRRLPKNISNWLSPLLRPRPVFHHEKCTNCADCCRNCPADVITMKEKGPEVDLENCIRCFCCQELCKYQAVEIKRPLLGNLLFRL</sequence>
<keyword evidence="3" id="KW-0004">4Fe-4S</keyword>
<dbReference type="Gene3D" id="3.30.70.20">
    <property type="match status" value="1"/>
</dbReference>
<dbReference type="EMBL" id="CP046640">
    <property type="protein sequence ID" value="QTL98999.1"/>
    <property type="molecule type" value="Genomic_DNA"/>
</dbReference>
<keyword evidence="5" id="KW-0408">Iron</keyword>
<accession>A0A8A7KHI4</accession>
<dbReference type="Proteomes" id="UP000665020">
    <property type="component" value="Chromosome"/>
</dbReference>
<dbReference type="Pfam" id="PF04015">
    <property type="entry name" value="DUF362"/>
    <property type="match status" value="1"/>
</dbReference>
<dbReference type="GO" id="GO:0046872">
    <property type="term" value="F:metal ion binding"/>
    <property type="evidence" value="ECO:0007669"/>
    <property type="project" value="UniProtKB-KW"/>
</dbReference>
<evidence type="ECO:0000256" key="3">
    <source>
        <dbReference type="ARBA" id="ARBA00022485"/>
    </source>
</evidence>
<dbReference type="Pfam" id="PF13237">
    <property type="entry name" value="Fer4_10"/>
    <property type="match status" value="1"/>
</dbReference>
<reference evidence="8" key="1">
    <citation type="submission" date="2019-12" db="EMBL/GenBank/DDBJ databases">
        <authorList>
            <person name="zhang j."/>
            <person name="sun C.M."/>
        </authorList>
    </citation>
    <scope>NUCLEOTIDE SEQUENCE</scope>
    <source>
        <strain evidence="8">NS-1</strain>
    </source>
</reference>
<dbReference type="RefSeq" id="WP_230867396.1">
    <property type="nucleotide sequence ID" value="NZ_CP046640.1"/>
</dbReference>
<dbReference type="KEGG" id="ifn:GM661_14035"/>